<comment type="caution">
    <text evidence="2">The sequence shown here is derived from an EMBL/GenBank/DDBJ whole genome shotgun (WGS) entry which is preliminary data.</text>
</comment>
<sequence length="280" mass="31060">MVVPRLHFTDADGVSTPSSSSKRKLSTRPSPQLFNPTRCMQDALIRHQKAHVFSYKSWRFEYGLQVKVFNCTSLAPAREISLSLCRLFMDAKAMAGDHLIEMSSMPVPSFWKFEPAEKVLIHSDDCTRFGKVVSSPQDGLRSVPVCEVDIGGEIWSVPVRDLEKDIPLGHYVEVVGGVHIGKKGFVVGKSDTLLGICIVTRVFQDFRVHVNSVTLAIPDFSRTKLPWLNVEVTVESGPHAGLTGFVKDVAVNSTRSLSITVCLSNGQESVFGYHTLRERQ</sequence>
<evidence type="ECO:0000256" key="1">
    <source>
        <dbReference type="SAM" id="MobiDB-lite"/>
    </source>
</evidence>
<evidence type="ECO:0000313" key="3">
    <source>
        <dbReference type="Proteomes" id="UP001163846"/>
    </source>
</evidence>
<name>A0AA38P5E3_9AGAR</name>
<protein>
    <recommendedName>
        <fullName evidence="4">KOW domain-containing protein</fullName>
    </recommendedName>
</protein>
<evidence type="ECO:0008006" key="4">
    <source>
        <dbReference type="Google" id="ProtNLM"/>
    </source>
</evidence>
<keyword evidence="3" id="KW-1185">Reference proteome</keyword>
<gene>
    <name evidence="2" type="ORF">F5878DRAFT_541234</name>
</gene>
<reference evidence="2" key="1">
    <citation type="submission" date="2022-08" db="EMBL/GenBank/DDBJ databases">
        <authorList>
            <consortium name="DOE Joint Genome Institute"/>
            <person name="Min B."/>
            <person name="Riley R."/>
            <person name="Sierra-Patev S."/>
            <person name="Naranjo-Ortiz M."/>
            <person name="Looney B."/>
            <person name="Konkel Z."/>
            <person name="Slot J.C."/>
            <person name="Sakamoto Y."/>
            <person name="Steenwyk J.L."/>
            <person name="Rokas A."/>
            <person name="Carro J."/>
            <person name="Camarero S."/>
            <person name="Ferreira P."/>
            <person name="Molpeceres G."/>
            <person name="Ruiz-Duenas F.J."/>
            <person name="Serrano A."/>
            <person name="Henrissat B."/>
            <person name="Drula E."/>
            <person name="Hughes K.W."/>
            <person name="Mata J.L."/>
            <person name="Ishikawa N.K."/>
            <person name="Vargas-Isla R."/>
            <person name="Ushijima S."/>
            <person name="Smith C.A."/>
            <person name="Ahrendt S."/>
            <person name="Andreopoulos W."/>
            <person name="He G."/>
            <person name="Labutti K."/>
            <person name="Lipzen A."/>
            <person name="Ng V."/>
            <person name="Sandor L."/>
            <person name="Barry K."/>
            <person name="Martinez A.T."/>
            <person name="Xiao Y."/>
            <person name="Gibbons J.G."/>
            <person name="Terashima K."/>
            <person name="Hibbett D.S."/>
            <person name="Grigoriev I.V."/>
        </authorList>
    </citation>
    <scope>NUCLEOTIDE SEQUENCE</scope>
    <source>
        <strain evidence="2">TFB9207</strain>
    </source>
</reference>
<proteinExistence type="predicted"/>
<dbReference type="EMBL" id="MU806314">
    <property type="protein sequence ID" value="KAJ3836516.1"/>
    <property type="molecule type" value="Genomic_DNA"/>
</dbReference>
<dbReference type="AlphaFoldDB" id="A0AA38P5E3"/>
<dbReference type="Proteomes" id="UP001163846">
    <property type="component" value="Unassembled WGS sequence"/>
</dbReference>
<organism evidence="2 3">
    <name type="scientific">Lentinula raphanica</name>
    <dbReference type="NCBI Taxonomy" id="153919"/>
    <lineage>
        <taxon>Eukaryota</taxon>
        <taxon>Fungi</taxon>
        <taxon>Dikarya</taxon>
        <taxon>Basidiomycota</taxon>
        <taxon>Agaricomycotina</taxon>
        <taxon>Agaricomycetes</taxon>
        <taxon>Agaricomycetidae</taxon>
        <taxon>Agaricales</taxon>
        <taxon>Marasmiineae</taxon>
        <taxon>Omphalotaceae</taxon>
        <taxon>Lentinula</taxon>
    </lineage>
</organism>
<feature type="region of interest" description="Disordered" evidence="1">
    <location>
        <begin position="8"/>
        <end position="32"/>
    </location>
</feature>
<accession>A0AA38P5E3</accession>
<evidence type="ECO:0000313" key="2">
    <source>
        <dbReference type="EMBL" id="KAJ3836516.1"/>
    </source>
</evidence>